<proteinExistence type="predicted"/>
<organism evidence="3 4">
    <name type="scientific">Neisseria subflava</name>
    <dbReference type="NCBI Taxonomy" id="28449"/>
    <lineage>
        <taxon>Bacteria</taxon>
        <taxon>Pseudomonadati</taxon>
        <taxon>Pseudomonadota</taxon>
        <taxon>Betaproteobacteria</taxon>
        <taxon>Neisseriales</taxon>
        <taxon>Neisseriaceae</taxon>
        <taxon>Neisseria</taxon>
    </lineage>
</organism>
<keyword evidence="4" id="KW-1185">Reference proteome</keyword>
<comment type="caution">
    <text evidence="3">The sequence shown here is derived from an EMBL/GenBank/DDBJ whole genome shotgun (WGS) entry which is preliminary data.</text>
</comment>
<name>A0A9X9QYK4_NEISU</name>
<feature type="transmembrane region" description="Helical" evidence="1">
    <location>
        <begin position="719"/>
        <end position="739"/>
    </location>
</feature>
<keyword evidence="1" id="KW-1133">Transmembrane helix</keyword>
<protein>
    <submittedName>
        <fullName evidence="3">Phage-related minor tail protein</fullName>
    </submittedName>
</protein>
<dbReference type="InterPro" id="IPR010090">
    <property type="entry name" value="Phage_tape_meas"/>
</dbReference>
<reference evidence="3" key="1">
    <citation type="submission" date="2019-05" db="EMBL/GenBank/DDBJ databases">
        <authorList>
            <person name="Hibberd M."/>
        </authorList>
    </citation>
    <scope>NUCLEOTIDE SEQUENCE</scope>
    <source>
        <strain evidence="3">Neisseria_subflava_BgEED23</strain>
    </source>
</reference>
<dbReference type="RefSeq" id="WP_204788547.1">
    <property type="nucleotide sequence ID" value="NZ_CABFLZ010000033.1"/>
</dbReference>
<dbReference type="Proteomes" id="UP000626795">
    <property type="component" value="Unassembled WGS sequence"/>
</dbReference>
<dbReference type="NCBIfam" id="TIGR01760">
    <property type="entry name" value="tape_meas_TP901"/>
    <property type="match status" value="1"/>
</dbReference>
<keyword evidence="1" id="KW-0812">Transmembrane</keyword>
<evidence type="ECO:0000256" key="1">
    <source>
        <dbReference type="SAM" id="Phobius"/>
    </source>
</evidence>
<evidence type="ECO:0000313" key="3">
    <source>
        <dbReference type="EMBL" id="VTY07704.1"/>
    </source>
</evidence>
<accession>A0A9X9QYK4</accession>
<dbReference type="AlphaFoldDB" id="A0A9X9QYK4"/>
<evidence type="ECO:0000313" key="4">
    <source>
        <dbReference type="Proteomes" id="UP000626795"/>
    </source>
</evidence>
<dbReference type="EMBL" id="CABFLZ010000033">
    <property type="protein sequence ID" value="VTY07704.1"/>
    <property type="molecule type" value="Genomic_DNA"/>
</dbReference>
<feature type="transmembrane region" description="Helical" evidence="1">
    <location>
        <begin position="585"/>
        <end position="608"/>
    </location>
</feature>
<dbReference type="Pfam" id="PF10145">
    <property type="entry name" value="PhageMin_Tail"/>
    <property type="match status" value="1"/>
</dbReference>
<evidence type="ECO:0000259" key="2">
    <source>
        <dbReference type="Pfam" id="PF10145"/>
    </source>
</evidence>
<gene>
    <name evidence="3" type="ORF">ONOEEDHL_00673</name>
</gene>
<feature type="transmembrane region" description="Helical" evidence="1">
    <location>
        <begin position="629"/>
        <end position="649"/>
    </location>
</feature>
<feature type="transmembrane region" description="Helical" evidence="1">
    <location>
        <begin position="695"/>
        <end position="713"/>
    </location>
</feature>
<feature type="domain" description="Phage tail tape measure protein" evidence="2">
    <location>
        <begin position="159"/>
        <end position="375"/>
    </location>
</feature>
<keyword evidence="1" id="KW-0472">Membrane</keyword>
<feature type="transmembrane region" description="Helical" evidence="1">
    <location>
        <begin position="474"/>
        <end position="495"/>
    </location>
</feature>
<sequence length="898" mass="97276">MSSELAVSVVIGAGIRAGFSSIFGRAKNTVKELGSEIQNVTRKQESLGKSIAKGLATGKSSLGAMRAQYDLLGKSIEKAQAAQRKLNIALGKQEKAKAYRSGLRSEMMDTAGHGAVAAAPIISSVKIFLKEESAETDLKMAMQKSNGSFGAFETVRREVVKLGKELPGTTADFFRLGKALKSQGLSDSLLTNGGLHTSAKLNTVMQMNQEEGGAFFAKLIEARGLNESEFAKAADITQRAYFGFGMNKEDMFESMKYNAPTMNMLNLKGLGNYEKMMAIEGMGAQVGLEGSQFGTNFSMMLDQMAAGPKQLAMAKSGMKKIAKDILEKSNVDFEFFDKSGKFKGLEGMISELEKLKKIKQEQGDEAASIVADELFGAQAKRTALTIAEKGRAGLEANLKLMREQADLDSRIATKTATLGAALESLGGVAEHTAAIFGSAFAPDIQKFAKTAQDFLENTFQPWLQQNKELIKTGAGLFAGLFAGKLAVLGLAYGFSMLMMPVRSVGIAFAKLSASFRLVQLMRLGKVGKMQMFLRMFGMSAKTAAKASSLLSATWRGVLSVGSRFLGVFKGLGTVLMRGLPLFKAFGQGLLAGFGGMFKVFGIFAQTVVLKLVRFLPMLSNAFLMLGRTLLMTPIGLAFTAMATAAYLLYTNWDSVVGGAKLLWQDLGNLVGNVANSVSMFFSAAWTNIQAFFSSGIVNISAQILNWSPIGLFYQTFAAVLNWFGVTLPATFTGFGQMLITGLINGIKAKAAEAIAVMKNFAARLQSGFTIPNRIHSPSRVFMQYGGFLMDGLNIGLKRGQTQPLSQMSRLSNKLQNRIENADLSETALRYSQLSQARQDKEAGIQGQSIGSNAVTIYFNPTYNVNSQNFNPNEAAKMTMRDFEDLMKRYKHDLQRRAY</sequence>